<dbReference type="OrthoDB" id="8062037at2759"/>
<dbReference type="PANTHER" id="PTHR14991:SF0">
    <property type="entry name" value="RING FINGER PROTEIN 32"/>
    <property type="match status" value="1"/>
</dbReference>
<dbReference type="Pfam" id="PF13639">
    <property type="entry name" value="zf-RING_2"/>
    <property type="match status" value="1"/>
</dbReference>
<feature type="non-terminal residue" evidence="7">
    <location>
        <position position="1"/>
    </location>
</feature>
<evidence type="ECO:0000313" key="7">
    <source>
        <dbReference type="EMBL" id="RUS70065.1"/>
    </source>
</evidence>
<dbReference type="Pfam" id="PF00612">
    <property type="entry name" value="IQ"/>
    <property type="match status" value="1"/>
</dbReference>
<feature type="compositionally biased region" description="Polar residues" evidence="5">
    <location>
        <begin position="323"/>
        <end position="342"/>
    </location>
</feature>
<evidence type="ECO:0000256" key="3">
    <source>
        <dbReference type="ARBA" id="ARBA00022833"/>
    </source>
</evidence>
<dbReference type="Proteomes" id="UP000271974">
    <property type="component" value="Unassembled WGS sequence"/>
</dbReference>
<feature type="compositionally biased region" description="Low complexity" evidence="5">
    <location>
        <begin position="252"/>
        <end position="262"/>
    </location>
</feature>
<evidence type="ECO:0000256" key="2">
    <source>
        <dbReference type="ARBA" id="ARBA00022771"/>
    </source>
</evidence>
<feature type="domain" description="RING-type" evidence="6">
    <location>
        <begin position="56"/>
        <end position="98"/>
    </location>
</feature>
<feature type="compositionally biased region" description="Polar residues" evidence="5">
    <location>
        <begin position="307"/>
        <end position="316"/>
    </location>
</feature>
<protein>
    <recommendedName>
        <fullName evidence="6">RING-type domain-containing protein</fullName>
    </recommendedName>
</protein>
<proteinExistence type="predicted"/>
<evidence type="ECO:0000313" key="8">
    <source>
        <dbReference type="Proteomes" id="UP000271974"/>
    </source>
</evidence>
<accession>A0A3S0Z9U5</accession>
<dbReference type="InterPro" id="IPR000048">
    <property type="entry name" value="IQ_motif_EF-hand-BS"/>
</dbReference>
<dbReference type="SMART" id="SM00184">
    <property type="entry name" value="RING"/>
    <property type="match status" value="2"/>
</dbReference>
<dbReference type="InterPro" id="IPR001841">
    <property type="entry name" value="Znf_RING"/>
</dbReference>
<feature type="region of interest" description="Disordered" evidence="5">
    <location>
        <begin position="235"/>
        <end position="352"/>
    </location>
</feature>
<dbReference type="AlphaFoldDB" id="A0A3S0Z9U5"/>
<dbReference type="CDD" id="cd23767">
    <property type="entry name" value="IQCD"/>
    <property type="match status" value="1"/>
</dbReference>
<evidence type="ECO:0000256" key="4">
    <source>
        <dbReference type="PROSITE-ProRule" id="PRU00175"/>
    </source>
</evidence>
<dbReference type="Gene3D" id="3.30.40.10">
    <property type="entry name" value="Zinc/RING finger domain, C3HC4 (zinc finger)"/>
    <property type="match status" value="2"/>
</dbReference>
<evidence type="ECO:0000259" key="6">
    <source>
        <dbReference type="PROSITE" id="PS50089"/>
    </source>
</evidence>
<dbReference type="STRING" id="188477.A0A3S0Z9U5"/>
<dbReference type="SUPFAM" id="SSF57850">
    <property type="entry name" value="RING/U-box"/>
    <property type="match status" value="2"/>
</dbReference>
<feature type="domain" description="RING-type" evidence="6">
    <location>
        <begin position="362"/>
        <end position="394"/>
    </location>
</feature>
<keyword evidence="2 4" id="KW-0863">Zinc-finger</keyword>
<evidence type="ECO:0000256" key="5">
    <source>
        <dbReference type="SAM" id="MobiDB-lite"/>
    </source>
</evidence>
<evidence type="ECO:0000256" key="1">
    <source>
        <dbReference type="ARBA" id="ARBA00022723"/>
    </source>
</evidence>
<dbReference type="InterPro" id="IPR018957">
    <property type="entry name" value="Znf_C3HC4_RING-type"/>
</dbReference>
<dbReference type="PROSITE" id="PS50089">
    <property type="entry name" value="ZF_RING_2"/>
    <property type="match status" value="2"/>
</dbReference>
<organism evidence="7 8">
    <name type="scientific">Elysia chlorotica</name>
    <name type="common">Eastern emerald elysia</name>
    <name type="synonym">Sea slug</name>
    <dbReference type="NCBI Taxonomy" id="188477"/>
    <lineage>
        <taxon>Eukaryota</taxon>
        <taxon>Metazoa</taxon>
        <taxon>Spiralia</taxon>
        <taxon>Lophotrochozoa</taxon>
        <taxon>Mollusca</taxon>
        <taxon>Gastropoda</taxon>
        <taxon>Heterobranchia</taxon>
        <taxon>Euthyneura</taxon>
        <taxon>Panpulmonata</taxon>
        <taxon>Sacoglossa</taxon>
        <taxon>Placobranchoidea</taxon>
        <taxon>Plakobranchidae</taxon>
        <taxon>Elysia</taxon>
    </lineage>
</organism>
<dbReference type="PANTHER" id="PTHR14991">
    <property type="entry name" value="RING FINGER PROTEIN 32"/>
    <property type="match status" value="1"/>
</dbReference>
<comment type="caution">
    <text evidence="7">The sequence shown here is derived from an EMBL/GenBank/DDBJ whole genome shotgun (WGS) entry which is preliminary data.</text>
</comment>
<dbReference type="InterPro" id="IPR042862">
    <property type="entry name" value="RNF32"/>
</dbReference>
<dbReference type="CDD" id="cd16677">
    <property type="entry name" value="RING-H2_RNF32_rpt1"/>
    <property type="match status" value="1"/>
</dbReference>
<keyword evidence="3" id="KW-0862">Zinc</keyword>
<keyword evidence="1" id="KW-0479">Metal-binding</keyword>
<dbReference type="InterPro" id="IPR013083">
    <property type="entry name" value="Znf_RING/FYVE/PHD"/>
</dbReference>
<dbReference type="GO" id="GO:0008270">
    <property type="term" value="F:zinc ion binding"/>
    <property type="evidence" value="ECO:0007669"/>
    <property type="project" value="UniProtKB-KW"/>
</dbReference>
<sequence length="404" mass="45884">QAEEIEKEYVLDEKPPHLTLAQKFGLVQAPKQLLSETEWSGVKDKSNKRDDSGEPCVICKEDFGLQEQVILSCSHVFHRACLQAFERFTGRKTCPMCRHEQYQTRVIHEGARVYRHKAAARIQANWRGYVVRSWYKKLRETVPPKDPLLKKKFYEEKLSGIVDRMIKSIDVNMVDFLREIDNSVEQSRAVFSQWDALHNPVTPEMWDAIQLKAVERGDVDCPICLTELHLSCSQATSSPRRDVQSVAAQTVKQKSSKPSSSSDNTLGNPKQSRKQQDRQLLEKLSGTLGSSTHGQKMSDPSHDDLNAVSSEASCDTTTDRVENLSQGQPKRESSTSSMFVTQSKREMEAPTAVGHRRIRATVLLSCTHVFHSTCLRTLEEMAMVDMRNTCPVCRAHYQKKVITF</sequence>
<reference evidence="7 8" key="1">
    <citation type="submission" date="2019-01" db="EMBL/GenBank/DDBJ databases">
        <title>A draft genome assembly of the solar-powered sea slug Elysia chlorotica.</title>
        <authorList>
            <person name="Cai H."/>
            <person name="Li Q."/>
            <person name="Fang X."/>
            <person name="Li J."/>
            <person name="Curtis N.E."/>
            <person name="Altenburger A."/>
            <person name="Shibata T."/>
            <person name="Feng M."/>
            <person name="Maeda T."/>
            <person name="Schwartz J.A."/>
            <person name="Shigenobu S."/>
            <person name="Lundholm N."/>
            <person name="Nishiyama T."/>
            <person name="Yang H."/>
            <person name="Hasebe M."/>
            <person name="Li S."/>
            <person name="Pierce S.K."/>
            <person name="Wang J."/>
        </authorList>
    </citation>
    <scope>NUCLEOTIDE SEQUENCE [LARGE SCALE GENOMIC DNA]</scope>
    <source>
        <strain evidence="7">EC2010</strain>
        <tissue evidence="7">Whole organism of an adult</tissue>
    </source>
</reference>
<name>A0A3S0Z9U5_ELYCH</name>
<dbReference type="Pfam" id="PF00097">
    <property type="entry name" value="zf-C3HC4"/>
    <property type="match status" value="1"/>
</dbReference>
<dbReference type="EMBL" id="RQTK01001498">
    <property type="protein sequence ID" value="RUS70065.1"/>
    <property type="molecule type" value="Genomic_DNA"/>
</dbReference>
<gene>
    <name evidence="7" type="ORF">EGW08_022171</name>
</gene>
<dbReference type="PROSITE" id="PS50096">
    <property type="entry name" value="IQ"/>
    <property type="match status" value="1"/>
</dbReference>
<keyword evidence="8" id="KW-1185">Reference proteome</keyword>